<proteinExistence type="predicted"/>
<dbReference type="RefSeq" id="XP_002776413.1">
    <property type="nucleotide sequence ID" value="XM_002776367.1"/>
</dbReference>
<evidence type="ECO:0000313" key="2">
    <source>
        <dbReference type="Proteomes" id="UP000007800"/>
    </source>
</evidence>
<dbReference type="Gene3D" id="3.40.50.1000">
    <property type="entry name" value="HAD superfamily/HAD-like"/>
    <property type="match status" value="2"/>
</dbReference>
<gene>
    <name evidence="1" type="ORF">Pmar_PMAR013144</name>
</gene>
<dbReference type="SUPFAM" id="SSF56784">
    <property type="entry name" value="HAD-like"/>
    <property type="match status" value="1"/>
</dbReference>
<dbReference type="OrthoDB" id="413953at2759"/>
<dbReference type="Pfam" id="PF13344">
    <property type="entry name" value="Hydrolase_6"/>
    <property type="match status" value="1"/>
</dbReference>
<dbReference type="GO" id="GO:0016791">
    <property type="term" value="F:phosphatase activity"/>
    <property type="evidence" value="ECO:0007669"/>
    <property type="project" value="TreeGrafter"/>
</dbReference>
<dbReference type="PANTHER" id="PTHR19288">
    <property type="entry name" value="4-NITROPHENYLPHOSPHATASE-RELATED"/>
    <property type="match status" value="1"/>
</dbReference>
<protein>
    <submittedName>
        <fullName evidence="1">Pyridoxal phosphate phosphatase, putative</fullName>
    </submittedName>
</protein>
<dbReference type="GO" id="GO:0005737">
    <property type="term" value="C:cytoplasm"/>
    <property type="evidence" value="ECO:0007669"/>
    <property type="project" value="TreeGrafter"/>
</dbReference>
<dbReference type="Proteomes" id="UP000007800">
    <property type="component" value="Unassembled WGS sequence"/>
</dbReference>
<organism evidence="2">
    <name type="scientific">Perkinsus marinus (strain ATCC 50983 / TXsc)</name>
    <dbReference type="NCBI Taxonomy" id="423536"/>
    <lineage>
        <taxon>Eukaryota</taxon>
        <taxon>Sar</taxon>
        <taxon>Alveolata</taxon>
        <taxon>Perkinsozoa</taxon>
        <taxon>Perkinsea</taxon>
        <taxon>Perkinsida</taxon>
        <taxon>Perkinsidae</taxon>
        <taxon>Perkinsus</taxon>
    </lineage>
</organism>
<reference evidence="1 2" key="1">
    <citation type="submission" date="2008-07" db="EMBL/GenBank/DDBJ databases">
        <authorList>
            <person name="El-Sayed N."/>
            <person name="Caler E."/>
            <person name="Inman J."/>
            <person name="Amedeo P."/>
            <person name="Hass B."/>
            <person name="Wortman J."/>
        </authorList>
    </citation>
    <scope>NUCLEOTIDE SEQUENCE [LARGE SCALE GENOMIC DNA]</scope>
    <source>
        <strain evidence="2">ATCC 50983 / TXsc</strain>
    </source>
</reference>
<dbReference type="InterPro" id="IPR006357">
    <property type="entry name" value="HAD-SF_hydro_IIA"/>
</dbReference>
<accession>C5L509</accession>
<dbReference type="InterPro" id="IPR023214">
    <property type="entry name" value="HAD_sf"/>
</dbReference>
<name>C5L509_PERM5</name>
<dbReference type="GeneID" id="9064409"/>
<keyword evidence="2" id="KW-1185">Reference proteome</keyword>
<dbReference type="InParanoid" id="C5L509"/>
<dbReference type="AlphaFoldDB" id="C5L509"/>
<evidence type="ECO:0000313" key="1">
    <source>
        <dbReference type="EMBL" id="EER08229.1"/>
    </source>
</evidence>
<dbReference type="PANTHER" id="PTHR19288:SF46">
    <property type="entry name" value="HALOACID DEHALOGENASE-LIKE HYDROLASE DOMAIN-CONTAINING PROTEIN 2"/>
    <property type="match status" value="1"/>
</dbReference>
<sequence>MPSNHVTCIDDVVANYDNIIFDCDGVIWQGGHLIPGVDKCLKALNDAGKESAFMTNTSSRSRAGMRAKFGEMGLGELCSEKMMFPSCFYTAKLIQRRHPHARRGEPLGEERFRIIAEEMARELNSKIDGIVVGWDLAFSFEKICRASLAFQMAGEEFFFYATNDDSFDRMGPWKIPATGVILASINAAARFSDRQDAQVLGKPNPEFVRISSIRCNRFCNAIATTSARPIRLPLLTI</sequence>
<dbReference type="EMBL" id="GG679185">
    <property type="protein sequence ID" value="EER08229.1"/>
    <property type="molecule type" value="Genomic_DNA"/>
</dbReference>
<dbReference type="InterPro" id="IPR036412">
    <property type="entry name" value="HAD-like_sf"/>
</dbReference>